<proteinExistence type="predicted"/>
<keyword evidence="3" id="KW-1185">Reference proteome</keyword>
<dbReference type="InterPro" id="IPR027417">
    <property type="entry name" value="P-loop_NTPase"/>
</dbReference>
<accession>A0ABU1DK73</accession>
<gene>
    <name evidence="2" type="ORF">IHQ68_18055</name>
</gene>
<comment type="caution">
    <text evidence="2">The sequence shown here is derived from an EMBL/GenBank/DDBJ whole genome shotgun (WGS) entry which is preliminary data.</text>
</comment>
<feature type="region of interest" description="Disordered" evidence="1">
    <location>
        <begin position="344"/>
        <end position="365"/>
    </location>
</feature>
<dbReference type="PANTHER" id="PTHR36451">
    <property type="entry name" value="PAPS-DEPENDENT SULFOTRANSFERASE STF3"/>
    <property type="match status" value="1"/>
</dbReference>
<protein>
    <submittedName>
        <fullName evidence="2">Sulfotransferase</fullName>
    </submittedName>
</protein>
<reference evidence="2" key="1">
    <citation type="submission" date="2020-10" db="EMBL/GenBank/DDBJ databases">
        <authorList>
            <person name="Abbas A."/>
            <person name="Razzaq R."/>
            <person name="Waqas M."/>
            <person name="Abbas N."/>
            <person name="Nielsen T.K."/>
            <person name="Hansen L.H."/>
            <person name="Hussain S."/>
            <person name="Shahid M."/>
        </authorList>
    </citation>
    <scope>NUCLEOTIDE SEQUENCE</scope>
    <source>
        <strain evidence="2">S14</strain>
    </source>
</reference>
<dbReference type="PANTHER" id="PTHR36451:SF1">
    <property type="entry name" value="OMEGA-HYDROXY-BETA-DIHYDROMENAQUINONE-9 SULFOTRANSFERASE STF3"/>
    <property type="match status" value="1"/>
</dbReference>
<sequence>MSVQSTLPRRIAFHPLSCAEFAVVRDVLGQDDHFRLSHLGPLVAALATNIQRRPYIEKTQAAIAAVPDDWHLAAPPVFVLGFWRSGTTLLHEMLAADPGFASPRLMDILFPSDAPYLLGHKRKAMGAIARLKTDEKGAPIYPTRMVDLVEVALHRPQEEELAMCHLGAPSFFRVSFFPRQRAAHIDDALFPAPGSEAREAWRDAYRRFLKTLVAKYPGQRLLLKNPANSARLDDLREMYPEARFVRIDREREAVLRSFQRMMDMSMRQFSLQGSPKPFLREQAEDLHRRVLAKLDADWATLPAERRTEVAYADLAANPVKVVRRVYRTLGITLSEAAAARHKKRWENRVRHWSPKPESGAEPLTP</sequence>
<evidence type="ECO:0000256" key="1">
    <source>
        <dbReference type="SAM" id="MobiDB-lite"/>
    </source>
</evidence>
<evidence type="ECO:0000313" key="3">
    <source>
        <dbReference type="Proteomes" id="UP001181622"/>
    </source>
</evidence>
<dbReference type="Proteomes" id="UP001181622">
    <property type="component" value="Unassembled WGS sequence"/>
</dbReference>
<dbReference type="InterPro" id="IPR052736">
    <property type="entry name" value="Stf3_sulfotransferase"/>
</dbReference>
<name>A0ABU1DK73_9HYPH</name>
<dbReference type="RefSeq" id="WP_309394346.1">
    <property type="nucleotide sequence ID" value="NZ_JADBEO010000055.1"/>
</dbReference>
<feature type="compositionally biased region" description="Basic residues" evidence="1">
    <location>
        <begin position="344"/>
        <end position="353"/>
    </location>
</feature>
<organism evidence="2 3">
    <name type="scientific">Chelatococcus sambhunathii</name>
    <dbReference type="NCBI Taxonomy" id="363953"/>
    <lineage>
        <taxon>Bacteria</taxon>
        <taxon>Pseudomonadati</taxon>
        <taxon>Pseudomonadota</taxon>
        <taxon>Alphaproteobacteria</taxon>
        <taxon>Hyphomicrobiales</taxon>
        <taxon>Chelatococcaceae</taxon>
        <taxon>Chelatococcus</taxon>
    </lineage>
</organism>
<dbReference type="EMBL" id="JADBEO010000055">
    <property type="protein sequence ID" value="MDR4308527.1"/>
    <property type="molecule type" value="Genomic_DNA"/>
</dbReference>
<dbReference type="SUPFAM" id="SSF52540">
    <property type="entry name" value="P-loop containing nucleoside triphosphate hydrolases"/>
    <property type="match status" value="1"/>
</dbReference>
<evidence type="ECO:0000313" key="2">
    <source>
        <dbReference type="EMBL" id="MDR4308527.1"/>
    </source>
</evidence>
<dbReference type="Pfam" id="PF13469">
    <property type="entry name" value="Sulfotransfer_3"/>
    <property type="match status" value="1"/>
</dbReference>
<dbReference type="Gene3D" id="3.40.50.300">
    <property type="entry name" value="P-loop containing nucleotide triphosphate hydrolases"/>
    <property type="match status" value="1"/>
</dbReference>